<dbReference type="Pfam" id="PF00089">
    <property type="entry name" value="Trypsin"/>
    <property type="match status" value="1"/>
</dbReference>
<dbReference type="FunFam" id="2.40.10.10:FF:000068">
    <property type="entry name" value="transmembrane protease serine 2"/>
    <property type="match status" value="1"/>
</dbReference>
<dbReference type="GO" id="GO:0006508">
    <property type="term" value="P:proteolysis"/>
    <property type="evidence" value="ECO:0007669"/>
    <property type="project" value="InterPro"/>
</dbReference>
<dbReference type="PROSITE" id="PS50240">
    <property type="entry name" value="TRYPSIN_DOM"/>
    <property type="match status" value="1"/>
</dbReference>
<evidence type="ECO:0000259" key="3">
    <source>
        <dbReference type="PROSITE" id="PS50240"/>
    </source>
</evidence>
<dbReference type="InterPro" id="IPR009003">
    <property type="entry name" value="Peptidase_S1_PA"/>
</dbReference>
<dbReference type="InterPro" id="IPR001254">
    <property type="entry name" value="Trypsin_dom"/>
</dbReference>
<feature type="domain" description="Peptidase S1" evidence="3">
    <location>
        <begin position="23"/>
        <end position="255"/>
    </location>
</feature>
<dbReference type="SUPFAM" id="SSF50494">
    <property type="entry name" value="Trypsin-like serine proteases"/>
    <property type="match status" value="1"/>
</dbReference>
<dbReference type="PANTHER" id="PTHR24260:SF136">
    <property type="entry name" value="GH08193P-RELATED"/>
    <property type="match status" value="1"/>
</dbReference>
<dbReference type="AlphaFoldDB" id="A0AA38IJ87"/>
<dbReference type="SMART" id="SM00020">
    <property type="entry name" value="Tryp_SPc"/>
    <property type="match status" value="1"/>
</dbReference>
<dbReference type="Proteomes" id="UP001168821">
    <property type="component" value="Unassembled WGS sequence"/>
</dbReference>
<dbReference type="CDD" id="cd00190">
    <property type="entry name" value="Tryp_SPc"/>
    <property type="match status" value="1"/>
</dbReference>
<dbReference type="InterPro" id="IPR043504">
    <property type="entry name" value="Peptidase_S1_PA_chymotrypsin"/>
</dbReference>
<evidence type="ECO:0000313" key="4">
    <source>
        <dbReference type="EMBL" id="KAJ3656418.1"/>
    </source>
</evidence>
<evidence type="ECO:0000256" key="2">
    <source>
        <dbReference type="SAM" id="SignalP"/>
    </source>
</evidence>
<organism evidence="4 5">
    <name type="scientific">Zophobas morio</name>
    <dbReference type="NCBI Taxonomy" id="2755281"/>
    <lineage>
        <taxon>Eukaryota</taxon>
        <taxon>Metazoa</taxon>
        <taxon>Ecdysozoa</taxon>
        <taxon>Arthropoda</taxon>
        <taxon>Hexapoda</taxon>
        <taxon>Insecta</taxon>
        <taxon>Pterygota</taxon>
        <taxon>Neoptera</taxon>
        <taxon>Endopterygota</taxon>
        <taxon>Coleoptera</taxon>
        <taxon>Polyphaga</taxon>
        <taxon>Cucujiformia</taxon>
        <taxon>Tenebrionidae</taxon>
        <taxon>Zophobas</taxon>
    </lineage>
</organism>
<keyword evidence="1" id="KW-1015">Disulfide bond</keyword>
<dbReference type="PANTHER" id="PTHR24260">
    <property type="match status" value="1"/>
</dbReference>
<dbReference type="EMBL" id="JALNTZ010000004">
    <property type="protein sequence ID" value="KAJ3656418.1"/>
    <property type="molecule type" value="Genomic_DNA"/>
</dbReference>
<evidence type="ECO:0000313" key="5">
    <source>
        <dbReference type="Proteomes" id="UP001168821"/>
    </source>
</evidence>
<reference evidence="4" key="1">
    <citation type="journal article" date="2023" name="G3 (Bethesda)">
        <title>Whole genome assemblies of Zophobas morio and Tenebrio molitor.</title>
        <authorList>
            <person name="Kaur S."/>
            <person name="Stinson S.A."/>
            <person name="diCenzo G.C."/>
        </authorList>
    </citation>
    <scope>NUCLEOTIDE SEQUENCE</scope>
    <source>
        <strain evidence="4">QUZm001</strain>
    </source>
</reference>
<keyword evidence="2" id="KW-0732">Signal</keyword>
<protein>
    <recommendedName>
        <fullName evidence="3">Peptidase S1 domain-containing protein</fullName>
    </recommendedName>
</protein>
<keyword evidence="5" id="KW-1185">Reference proteome</keyword>
<feature type="signal peptide" evidence="2">
    <location>
        <begin position="1"/>
        <end position="20"/>
    </location>
</feature>
<dbReference type="InterPro" id="IPR033116">
    <property type="entry name" value="TRYPSIN_SER"/>
</dbReference>
<dbReference type="InterPro" id="IPR051333">
    <property type="entry name" value="CLIP_Serine_Protease"/>
</dbReference>
<accession>A0AA38IJ87</accession>
<dbReference type="InterPro" id="IPR001314">
    <property type="entry name" value="Peptidase_S1A"/>
</dbReference>
<name>A0AA38IJ87_9CUCU</name>
<comment type="caution">
    <text evidence="4">The sequence shown here is derived from an EMBL/GenBank/DDBJ whole genome shotgun (WGS) entry which is preliminary data.</text>
</comment>
<proteinExistence type="predicted"/>
<dbReference type="PROSITE" id="PS00135">
    <property type="entry name" value="TRYPSIN_SER"/>
    <property type="match status" value="1"/>
</dbReference>
<dbReference type="PRINTS" id="PR00722">
    <property type="entry name" value="CHYMOTRYPSIN"/>
</dbReference>
<gene>
    <name evidence="4" type="ORF">Zmor_015498</name>
</gene>
<dbReference type="GO" id="GO:0004252">
    <property type="term" value="F:serine-type endopeptidase activity"/>
    <property type="evidence" value="ECO:0007669"/>
    <property type="project" value="InterPro"/>
</dbReference>
<evidence type="ECO:0000256" key="1">
    <source>
        <dbReference type="ARBA" id="ARBA00023157"/>
    </source>
</evidence>
<sequence length="258" mass="27775">MKVVFGFLLLIFVVDPSKEAGRIIGGQDAYAGQFSFAAAIYTTTQNSRFFCGGSLIGPEWILTAGQCVNGAISFTIHLGSNVLEGNDPNRLILASSDYVLHPEFDPNTLVNDVGLIKLRMAISYTEYIQKVFMAYGDLNDYTNLVALGWGQTSDSVAALSNELQYVSVVAVSNAECRVVYGNQISDQMVCVAGAYNEGTCTGDSGSPLVHYDSVSKSIRHVGISTFISGNGCESLDPSGYTRTYSYKSWITNVTGIIT</sequence>
<feature type="chain" id="PRO_5041465161" description="Peptidase S1 domain-containing protein" evidence="2">
    <location>
        <begin position="21"/>
        <end position="258"/>
    </location>
</feature>
<dbReference type="Gene3D" id="2.40.10.10">
    <property type="entry name" value="Trypsin-like serine proteases"/>
    <property type="match status" value="2"/>
</dbReference>